<proteinExistence type="predicted"/>
<protein>
    <submittedName>
        <fullName evidence="2">Uncharacterized protein</fullName>
    </submittedName>
</protein>
<reference evidence="3" key="1">
    <citation type="submission" date="2015-07" db="EMBL/GenBank/DDBJ databases">
        <authorList>
            <person name="Wibberg D."/>
        </authorList>
    </citation>
    <scope>NUCLEOTIDE SEQUENCE [LARGE SCALE GENOMIC DNA]</scope>
</reference>
<feature type="region of interest" description="Disordered" evidence="1">
    <location>
        <begin position="1"/>
        <end position="26"/>
    </location>
</feature>
<dbReference type="AlphaFoldDB" id="A0A0K2ZVQ9"/>
<name>A0A0K2ZVQ9_9XANT</name>
<keyword evidence="3" id="KW-1185">Reference proteome</keyword>
<gene>
    <name evidence="2" type="ORF">XTALMG727_2305</name>
</gene>
<sequence>MRATMLPAAGQRGNAPGDGANAGFVPAPGAAVPDLLAPRPRAQRLQAQGFQLRQSASLARPTPLPAGMAGWRRSFADPFLVGLNATTRHDIPANAVALLTPTLCDDRDR</sequence>
<evidence type="ECO:0000256" key="1">
    <source>
        <dbReference type="SAM" id="MobiDB-lite"/>
    </source>
</evidence>
<organism evidence="2 3">
    <name type="scientific">Xanthomonas graminis pv. arrhenatheri LMG 727</name>
    <dbReference type="NCBI Taxonomy" id="1195923"/>
    <lineage>
        <taxon>Bacteria</taxon>
        <taxon>Pseudomonadati</taxon>
        <taxon>Pseudomonadota</taxon>
        <taxon>Gammaproteobacteria</taxon>
        <taxon>Lysobacterales</taxon>
        <taxon>Lysobacteraceae</taxon>
        <taxon>Xanthomonas</taxon>
        <taxon>Xanthomonas translucens group</taxon>
        <taxon>Xanthomonas graminis</taxon>
    </lineage>
</organism>
<dbReference type="RefSeq" id="WP_231108127.1">
    <property type="nucleotide sequence ID" value="NZ_CXOI01000037.1"/>
</dbReference>
<evidence type="ECO:0000313" key="3">
    <source>
        <dbReference type="Proteomes" id="UP000046187"/>
    </source>
</evidence>
<accession>A0A0K2ZVQ9</accession>
<evidence type="ECO:0000313" key="2">
    <source>
        <dbReference type="EMBL" id="CTP88254.1"/>
    </source>
</evidence>
<dbReference type="EMBL" id="CXOI01000037">
    <property type="protein sequence ID" value="CTP88254.1"/>
    <property type="molecule type" value="Genomic_DNA"/>
</dbReference>
<dbReference type="Proteomes" id="UP000046187">
    <property type="component" value="Unassembled WGS sequence"/>
</dbReference>